<reference evidence="1 2" key="1">
    <citation type="submission" date="2018-05" db="EMBL/GenBank/DDBJ databases">
        <title>Genome sequencing of Flavobacterium sp. HYN0049.</title>
        <authorList>
            <person name="Yi H."/>
            <person name="Baek C."/>
        </authorList>
    </citation>
    <scope>NUCLEOTIDE SEQUENCE [LARGE SCALE GENOMIC DNA]</scope>
    <source>
        <strain evidence="1 2">HYN0049</strain>
    </source>
</reference>
<dbReference type="EMBL" id="CP029187">
    <property type="protein sequence ID" value="AWI26478.1"/>
    <property type="molecule type" value="Genomic_DNA"/>
</dbReference>
<dbReference type="Proteomes" id="UP000244937">
    <property type="component" value="Chromosome"/>
</dbReference>
<evidence type="ECO:0000313" key="1">
    <source>
        <dbReference type="EMBL" id="AWI26478.1"/>
    </source>
</evidence>
<dbReference type="KEGG" id="fpal:HYN49_11510"/>
<organism evidence="1 2">
    <name type="scientific">Flavobacterium pallidum</name>
    <dbReference type="NCBI Taxonomy" id="2172098"/>
    <lineage>
        <taxon>Bacteria</taxon>
        <taxon>Pseudomonadati</taxon>
        <taxon>Bacteroidota</taxon>
        <taxon>Flavobacteriia</taxon>
        <taxon>Flavobacteriales</taxon>
        <taxon>Flavobacteriaceae</taxon>
        <taxon>Flavobacterium</taxon>
    </lineage>
</organism>
<sequence length="140" mass="15555">MSNRNPVKLLNMKNLLLIVLMFISGLSYAQNVTTIRKAKLKVFTGSYDSKKVAENEGRMTIEIRQAKTVVTGTLNYQNTDKVNSELKFTGYVQNEKVHIQLSSDATRVGSAVLTLENDILTFLMNGNSDILPKKATLASK</sequence>
<keyword evidence="2" id="KW-1185">Reference proteome</keyword>
<name>A0A2S1SJ89_9FLAO</name>
<accession>A0A2S1SJ89</accession>
<dbReference type="AlphaFoldDB" id="A0A2S1SJ89"/>
<protein>
    <submittedName>
        <fullName evidence="1">Uncharacterized protein</fullName>
    </submittedName>
</protein>
<gene>
    <name evidence="1" type="ORF">HYN49_11510</name>
</gene>
<proteinExistence type="predicted"/>
<evidence type="ECO:0000313" key="2">
    <source>
        <dbReference type="Proteomes" id="UP000244937"/>
    </source>
</evidence>